<evidence type="ECO:0000256" key="1">
    <source>
        <dbReference type="SAM" id="Phobius"/>
    </source>
</evidence>
<proteinExistence type="predicted"/>
<keyword evidence="1" id="KW-0472">Membrane</keyword>
<evidence type="ECO:0000313" key="2">
    <source>
        <dbReference type="EMBL" id="MEE4546355.1"/>
    </source>
</evidence>
<gene>
    <name evidence="2" type="ORF">V2S66_30885</name>
</gene>
<accession>A0ABU7PKP6</accession>
<keyword evidence="1" id="KW-1133">Transmembrane helix</keyword>
<protein>
    <submittedName>
        <fullName evidence="2">Uncharacterized protein</fullName>
    </submittedName>
</protein>
<dbReference type="EMBL" id="JAZEWV010000044">
    <property type="protein sequence ID" value="MEE4546355.1"/>
    <property type="molecule type" value="Genomic_DNA"/>
</dbReference>
<name>A0ABU7PKP6_9ACTN</name>
<organism evidence="2 3">
    <name type="scientific">Actinacidiphila polyblastidii</name>
    <dbReference type="NCBI Taxonomy" id="3110430"/>
    <lineage>
        <taxon>Bacteria</taxon>
        <taxon>Bacillati</taxon>
        <taxon>Actinomycetota</taxon>
        <taxon>Actinomycetes</taxon>
        <taxon>Kitasatosporales</taxon>
        <taxon>Streptomycetaceae</taxon>
        <taxon>Actinacidiphila</taxon>
    </lineage>
</organism>
<feature type="transmembrane region" description="Helical" evidence="1">
    <location>
        <begin position="125"/>
        <end position="148"/>
    </location>
</feature>
<keyword evidence="1" id="KW-0812">Transmembrane</keyword>
<reference evidence="2 3" key="1">
    <citation type="submission" date="2023-12" db="EMBL/GenBank/DDBJ databases">
        <title>Streptomyces sp. V4-01.</title>
        <authorList>
            <person name="Somphong A."/>
            <person name="Phongsopitanun W."/>
        </authorList>
    </citation>
    <scope>NUCLEOTIDE SEQUENCE [LARGE SCALE GENOMIC DNA]</scope>
    <source>
        <strain evidence="2 3">V4-01</strain>
    </source>
</reference>
<comment type="caution">
    <text evidence="2">The sequence shown here is derived from an EMBL/GenBank/DDBJ whole genome shotgun (WGS) entry which is preliminary data.</text>
</comment>
<keyword evidence="3" id="KW-1185">Reference proteome</keyword>
<evidence type="ECO:0000313" key="3">
    <source>
        <dbReference type="Proteomes" id="UP001344658"/>
    </source>
</evidence>
<dbReference type="RefSeq" id="WP_330800053.1">
    <property type="nucleotide sequence ID" value="NZ_JAZEWV010000044.1"/>
</dbReference>
<sequence length="166" mass="18223">MIVTFCIVLLVIGMLWVAIYQEWEPAERDRAVVRLASALAGQGEDRLNEYLDDVAGAREVSSAFARRQIRGYYRSAVRARLRNGTRSLWRPVDWVLVSSSRTQTIIAAAVGAQAVYIDVEHGLDALMTVGFACCGSCAAILVAAAAGLRRVRSLELAERQGHTRDT</sequence>
<dbReference type="Proteomes" id="UP001344658">
    <property type="component" value="Unassembled WGS sequence"/>
</dbReference>